<organism evidence="1 2">
    <name type="scientific">Brevibacterium picturae</name>
    <dbReference type="NCBI Taxonomy" id="260553"/>
    <lineage>
        <taxon>Bacteria</taxon>
        <taxon>Bacillati</taxon>
        <taxon>Actinomycetota</taxon>
        <taxon>Actinomycetes</taxon>
        <taxon>Micrococcales</taxon>
        <taxon>Brevibacteriaceae</taxon>
        <taxon>Brevibacterium</taxon>
    </lineage>
</organism>
<evidence type="ECO:0000313" key="1">
    <source>
        <dbReference type="EMBL" id="GAA1540379.1"/>
    </source>
</evidence>
<dbReference type="EMBL" id="BAAALY010000006">
    <property type="protein sequence ID" value="GAA1540379.1"/>
    <property type="molecule type" value="Genomic_DNA"/>
</dbReference>
<dbReference type="Proteomes" id="UP001501791">
    <property type="component" value="Unassembled WGS sequence"/>
</dbReference>
<evidence type="ECO:0000313" key="2">
    <source>
        <dbReference type="Proteomes" id="UP001501791"/>
    </source>
</evidence>
<gene>
    <name evidence="1" type="ORF">GCM10009691_14030</name>
</gene>
<accession>A0ABN2BJD4</accession>
<protein>
    <submittedName>
        <fullName evidence="1">Uncharacterized protein</fullName>
    </submittedName>
</protein>
<name>A0ABN2BJD4_9MICO</name>
<comment type="caution">
    <text evidence="1">The sequence shown here is derived from an EMBL/GenBank/DDBJ whole genome shotgun (WGS) entry which is preliminary data.</text>
</comment>
<reference evidence="1 2" key="1">
    <citation type="journal article" date="2019" name="Int. J. Syst. Evol. Microbiol.">
        <title>The Global Catalogue of Microorganisms (GCM) 10K type strain sequencing project: providing services to taxonomists for standard genome sequencing and annotation.</title>
        <authorList>
            <consortium name="The Broad Institute Genomics Platform"/>
            <consortium name="The Broad Institute Genome Sequencing Center for Infectious Disease"/>
            <person name="Wu L."/>
            <person name="Ma J."/>
        </authorList>
    </citation>
    <scope>NUCLEOTIDE SEQUENCE [LARGE SCALE GENOMIC DNA]</scope>
    <source>
        <strain evidence="1 2">JCM 13319</strain>
    </source>
</reference>
<proteinExistence type="predicted"/>
<keyword evidence="2" id="KW-1185">Reference proteome</keyword>
<sequence length="72" mass="7634">MAEVVAETGGVDDVRITAEVAGEFTPDLGDLERMSEPGAHEIIRSRRHDLSLGAEASKTGRVKDPGAITLKC</sequence>